<evidence type="ECO:0000313" key="9">
    <source>
        <dbReference type="Proteomes" id="UP000777438"/>
    </source>
</evidence>
<dbReference type="PANTHER" id="PTHR23501:SF199">
    <property type="entry name" value="MFS EFFLUX TRANSPORTER INPD-RELATED"/>
    <property type="match status" value="1"/>
</dbReference>
<evidence type="ECO:0000256" key="7">
    <source>
        <dbReference type="SAM" id="Phobius"/>
    </source>
</evidence>
<evidence type="ECO:0000313" key="8">
    <source>
        <dbReference type="EMBL" id="KAH6867299.1"/>
    </source>
</evidence>
<dbReference type="Pfam" id="PF07690">
    <property type="entry name" value="MFS_1"/>
    <property type="match status" value="1"/>
</dbReference>
<proteinExistence type="predicted"/>
<feature type="transmembrane region" description="Helical" evidence="7">
    <location>
        <begin position="191"/>
        <end position="210"/>
    </location>
</feature>
<feature type="transmembrane region" description="Helical" evidence="7">
    <location>
        <begin position="292"/>
        <end position="318"/>
    </location>
</feature>
<dbReference type="GO" id="GO:0005886">
    <property type="term" value="C:plasma membrane"/>
    <property type="evidence" value="ECO:0007669"/>
    <property type="project" value="TreeGrafter"/>
</dbReference>
<feature type="transmembrane region" description="Helical" evidence="7">
    <location>
        <begin position="20"/>
        <end position="41"/>
    </location>
</feature>
<feature type="transmembrane region" description="Helical" evidence="7">
    <location>
        <begin position="222"/>
        <end position="239"/>
    </location>
</feature>
<dbReference type="EMBL" id="JAGPYM010000111">
    <property type="protein sequence ID" value="KAH6867299.1"/>
    <property type="molecule type" value="Genomic_DNA"/>
</dbReference>
<dbReference type="Gene3D" id="1.20.1250.20">
    <property type="entry name" value="MFS general substrate transporter like domains"/>
    <property type="match status" value="1"/>
</dbReference>
<evidence type="ECO:0000256" key="4">
    <source>
        <dbReference type="ARBA" id="ARBA00022989"/>
    </source>
</evidence>
<dbReference type="FunFam" id="1.20.1250.20:FF:000196">
    <property type="entry name" value="MFS toxin efflux pump (AflT)"/>
    <property type="match status" value="1"/>
</dbReference>
<dbReference type="SUPFAM" id="SSF103473">
    <property type="entry name" value="MFS general substrate transporter"/>
    <property type="match status" value="1"/>
</dbReference>
<keyword evidence="5 7" id="KW-0472">Membrane</keyword>
<organism evidence="8 9">
    <name type="scientific">Thelonectria olida</name>
    <dbReference type="NCBI Taxonomy" id="1576542"/>
    <lineage>
        <taxon>Eukaryota</taxon>
        <taxon>Fungi</taxon>
        <taxon>Dikarya</taxon>
        <taxon>Ascomycota</taxon>
        <taxon>Pezizomycotina</taxon>
        <taxon>Sordariomycetes</taxon>
        <taxon>Hypocreomycetidae</taxon>
        <taxon>Hypocreales</taxon>
        <taxon>Nectriaceae</taxon>
        <taxon>Thelonectria</taxon>
    </lineage>
</organism>
<evidence type="ECO:0000256" key="5">
    <source>
        <dbReference type="ARBA" id="ARBA00023136"/>
    </source>
</evidence>
<keyword evidence="2" id="KW-0813">Transport</keyword>
<feature type="transmembrane region" description="Helical" evidence="7">
    <location>
        <begin position="259"/>
        <end position="280"/>
    </location>
</feature>
<sequence>MTSQDSSPPSTEKPEDQNALGWARLLFIWVGIWFAVFLYSLDQTIVSNVIPSITANFHSTSAEGWYGSGYLLTTSAFQLFYCRIYSNFSIKSGVGCAGITSGAYTIIGHVFPLRIRPLCISSIALVFAVAAVLGPVVGGIFTTHLTWRWRFYINLPLSGGTVVALLFFLPPIERPELDSVPLVEKLKKVDFIGLLIFLPTVTCLLLAVQWGGSTYAWSNDRIIALFVLFGLLAIAFIAFERWKGPEATLPMHIIAQRSVAAVAWNAFCNGTGFFLLIYYIPFWQQVVRNASAASSGIALLPFILGVVIMATLVGGLVARVGYYAPFMILASIITPIGEGLMTTWTVNTSFSRWVGYQASAGLGIGMGQQQPQVATQAVLPKADIPAGASIVVLVQTLSGAIFVAVGQAVLQNKLLQNLKTASFASGSLEISHISAAGATELRSLVPSQDLHTVLVAYNSALTQVFLIAVVMSALAILGSMLVEWKSIKPKKQQS</sequence>
<evidence type="ECO:0000256" key="3">
    <source>
        <dbReference type="ARBA" id="ARBA00022692"/>
    </source>
</evidence>
<feature type="transmembrane region" description="Helical" evidence="7">
    <location>
        <begin position="151"/>
        <end position="170"/>
    </location>
</feature>
<reference evidence="8 9" key="1">
    <citation type="journal article" date="2021" name="Nat. Commun.">
        <title>Genetic determinants of endophytism in the Arabidopsis root mycobiome.</title>
        <authorList>
            <person name="Mesny F."/>
            <person name="Miyauchi S."/>
            <person name="Thiergart T."/>
            <person name="Pickel B."/>
            <person name="Atanasova L."/>
            <person name="Karlsson M."/>
            <person name="Huettel B."/>
            <person name="Barry K.W."/>
            <person name="Haridas S."/>
            <person name="Chen C."/>
            <person name="Bauer D."/>
            <person name="Andreopoulos W."/>
            <person name="Pangilinan J."/>
            <person name="LaButti K."/>
            <person name="Riley R."/>
            <person name="Lipzen A."/>
            <person name="Clum A."/>
            <person name="Drula E."/>
            <person name="Henrissat B."/>
            <person name="Kohler A."/>
            <person name="Grigoriev I.V."/>
            <person name="Martin F.M."/>
            <person name="Hacquard S."/>
        </authorList>
    </citation>
    <scope>NUCLEOTIDE SEQUENCE [LARGE SCALE GENOMIC DNA]</scope>
    <source>
        <strain evidence="8 9">MPI-CAGE-CH-0241</strain>
    </source>
</reference>
<name>A0A9P8VQR4_9HYPO</name>
<keyword evidence="3 7" id="KW-0812">Transmembrane</keyword>
<dbReference type="GO" id="GO:0022857">
    <property type="term" value="F:transmembrane transporter activity"/>
    <property type="evidence" value="ECO:0007669"/>
    <property type="project" value="InterPro"/>
</dbReference>
<dbReference type="AlphaFoldDB" id="A0A9P8VQR4"/>
<keyword evidence="4 7" id="KW-1133">Transmembrane helix</keyword>
<protein>
    <submittedName>
        <fullName evidence="8">Major facilitator superfamily domain-containing protein</fullName>
    </submittedName>
</protein>
<gene>
    <name evidence="8" type="ORF">B0T10DRAFT_534286</name>
</gene>
<feature type="transmembrane region" description="Helical" evidence="7">
    <location>
        <begin position="460"/>
        <end position="482"/>
    </location>
</feature>
<dbReference type="Proteomes" id="UP000777438">
    <property type="component" value="Unassembled WGS sequence"/>
</dbReference>
<comment type="caution">
    <text evidence="8">The sequence shown here is derived from an EMBL/GenBank/DDBJ whole genome shotgun (WGS) entry which is preliminary data.</text>
</comment>
<keyword evidence="6" id="KW-0325">Glycoprotein</keyword>
<feature type="transmembrane region" description="Helical" evidence="7">
    <location>
        <begin position="123"/>
        <end position="145"/>
    </location>
</feature>
<evidence type="ECO:0000256" key="2">
    <source>
        <dbReference type="ARBA" id="ARBA00022448"/>
    </source>
</evidence>
<dbReference type="OrthoDB" id="10021397at2759"/>
<accession>A0A9P8VQR4</accession>
<dbReference type="InterPro" id="IPR011701">
    <property type="entry name" value="MFS"/>
</dbReference>
<dbReference type="InterPro" id="IPR036259">
    <property type="entry name" value="MFS_trans_sf"/>
</dbReference>
<evidence type="ECO:0000256" key="6">
    <source>
        <dbReference type="ARBA" id="ARBA00023180"/>
    </source>
</evidence>
<comment type="subcellular location">
    <subcellularLocation>
        <location evidence="1">Membrane</location>
        <topology evidence="1">Multi-pass membrane protein</topology>
    </subcellularLocation>
</comment>
<keyword evidence="9" id="KW-1185">Reference proteome</keyword>
<feature type="transmembrane region" description="Helical" evidence="7">
    <location>
        <begin position="390"/>
        <end position="410"/>
    </location>
</feature>
<evidence type="ECO:0000256" key="1">
    <source>
        <dbReference type="ARBA" id="ARBA00004141"/>
    </source>
</evidence>
<dbReference type="PANTHER" id="PTHR23501">
    <property type="entry name" value="MAJOR FACILITATOR SUPERFAMILY"/>
    <property type="match status" value="1"/>
</dbReference>